<dbReference type="GO" id="GO:0044209">
    <property type="term" value="P:AMP salvage"/>
    <property type="evidence" value="ECO:0007669"/>
    <property type="project" value="UniProtKB-UniRule"/>
</dbReference>
<comment type="caution">
    <text evidence="5">Lacks conserved residue(s) required for the propagation of feature annotation.</text>
</comment>
<evidence type="ECO:0000256" key="2">
    <source>
        <dbReference type="ARBA" id="ARBA00022727"/>
    </source>
</evidence>
<protein>
    <recommendedName>
        <fullName evidence="5 7">Adenylate kinase</fullName>
        <shortName evidence="5">AK</shortName>
        <ecNumber evidence="5 7">2.7.4.3</ecNumber>
    </recommendedName>
    <alternativeName>
        <fullName evidence="5">ATP-AMP transphosphorylase</fullName>
    </alternativeName>
    <alternativeName>
        <fullName evidence="5">ATP:AMP phosphotransferase</fullName>
    </alternativeName>
    <alternativeName>
        <fullName evidence="5">Adenylate monophosphate kinase</fullName>
    </alternativeName>
</protein>
<dbReference type="EC" id="2.7.4.3" evidence="5 7"/>
<evidence type="ECO:0000313" key="9">
    <source>
        <dbReference type="Proteomes" id="UP000176814"/>
    </source>
</evidence>
<comment type="domain">
    <text evidence="5">Consists of three domains, a large central CORE domain and two small peripheral domains, NMPbind and LID, which undergo movements during catalysis. The LID domain closes over the site of phosphoryl transfer upon ATP binding. Assembling and dissambling the active center during each catalytic cycle provides an effective means to prevent ATP hydrolysis.</text>
</comment>
<evidence type="ECO:0000256" key="3">
    <source>
        <dbReference type="ARBA" id="ARBA00022741"/>
    </source>
</evidence>
<name>A0A1F6X8D5_9BACT</name>
<feature type="binding site" evidence="5">
    <location>
        <position position="180"/>
    </location>
    <ligand>
        <name>ATP</name>
        <dbReference type="ChEBI" id="CHEBI:30616"/>
    </ligand>
</feature>
<dbReference type="AlphaFoldDB" id="A0A1F6X8D5"/>
<comment type="function">
    <text evidence="5">Catalyzes the reversible transfer of the terminal phosphate group between ATP and AMP. Plays an important role in cellular energy homeostasis and in adenine nucleotide metabolism.</text>
</comment>
<dbReference type="SUPFAM" id="SSF52540">
    <property type="entry name" value="P-loop containing nucleoside triphosphate hydrolases"/>
    <property type="match status" value="1"/>
</dbReference>
<gene>
    <name evidence="5" type="primary">adk</name>
    <name evidence="8" type="ORF">A2911_01795</name>
</gene>
<comment type="caution">
    <text evidence="8">The sequence shown here is derived from an EMBL/GenBank/DDBJ whole genome shotgun (WGS) entry which is preliminary data.</text>
</comment>
<keyword evidence="5" id="KW-0963">Cytoplasm</keyword>
<comment type="catalytic activity">
    <reaction evidence="5 7">
        <text>AMP + ATP = 2 ADP</text>
        <dbReference type="Rhea" id="RHEA:12973"/>
        <dbReference type="ChEBI" id="CHEBI:30616"/>
        <dbReference type="ChEBI" id="CHEBI:456215"/>
        <dbReference type="ChEBI" id="CHEBI:456216"/>
        <dbReference type="EC" id="2.7.4.3"/>
    </reaction>
</comment>
<comment type="subcellular location">
    <subcellularLocation>
        <location evidence="5 7">Cytoplasm</location>
    </subcellularLocation>
</comment>
<dbReference type="PANTHER" id="PTHR23359">
    <property type="entry name" value="NUCLEOTIDE KINASE"/>
    <property type="match status" value="1"/>
</dbReference>
<dbReference type="InterPro" id="IPR000850">
    <property type="entry name" value="Adenylat/UMP-CMP_kin"/>
</dbReference>
<feature type="binding site" evidence="5">
    <location>
        <position position="102"/>
    </location>
    <ligand>
        <name>AMP</name>
        <dbReference type="ChEBI" id="CHEBI:456215"/>
    </ligand>
</feature>
<feature type="binding site" evidence="5">
    <location>
        <begin position="95"/>
        <end position="98"/>
    </location>
    <ligand>
        <name>AMP</name>
        <dbReference type="ChEBI" id="CHEBI:456215"/>
    </ligand>
</feature>
<keyword evidence="1 5" id="KW-0808">Transferase</keyword>
<evidence type="ECO:0000313" key="8">
    <source>
        <dbReference type="EMBL" id="OGI90372.1"/>
    </source>
</evidence>
<feature type="region of interest" description="NMP" evidence="5">
    <location>
        <begin position="39"/>
        <end position="68"/>
    </location>
</feature>
<feature type="binding site" evidence="5">
    <location>
        <begin position="13"/>
        <end position="18"/>
    </location>
    <ligand>
        <name>ATP</name>
        <dbReference type="ChEBI" id="CHEBI:30616"/>
    </ligand>
</feature>
<sequence>MKSQTFVFFGIVGSGKGTQVKLLVDFLKKKDGHECVTTSTGSEYRKLIESGNYTGNLIKDSLTRGELQPDFLTNAIFTNILTSSLTPEKHLFADGYPRTIVQSQAFEDMMKFYKRENIKIIYIEVGKEEALKRNLLRGRHDDTKEGLAKRFDEYVNNVIPAMNYFKDKSGYKIDTINGEQSIGDVHKDIIKALGF</sequence>
<dbReference type="PRINTS" id="PR00094">
    <property type="entry name" value="ADENYLTKNASE"/>
</dbReference>
<accession>A0A1F6X8D5</accession>
<dbReference type="UniPathway" id="UPA00588">
    <property type="reaction ID" value="UER00649"/>
</dbReference>
<comment type="similarity">
    <text evidence="5 6">Belongs to the adenylate kinase family.</text>
</comment>
<keyword evidence="3 5" id="KW-0547">Nucleotide-binding</keyword>
<feature type="binding site" evidence="5">
    <location>
        <position position="40"/>
    </location>
    <ligand>
        <name>AMP</name>
        <dbReference type="ChEBI" id="CHEBI:456215"/>
    </ligand>
</feature>
<dbReference type="Pfam" id="PF00406">
    <property type="entry name" value="ADK"/>
    <property type="match status" value="1"/>
</dbReference>
<reference evidence="8 9" key="1">
    <citation type="journal article" date="2016" name="Nat. Commun.">
        <title>Thousands of microbial genomes shed light on interconnected biogeochemical processes in an aquifer system.</title>
        <authorList>
            <person name="Anantharaman K."/>
            <person name="Brown C.T."/>
            <person name="Hug L.A."/>
            <person name="Sharon I."/>
            <person name="Castelle C.J."/>
            <person name="Probst A.J."/>
            <person name="Thomas B.C."/>
            <person name="Singh A."/>
            <person name="Wilkins M.J."/>
            <person name="Karaoz U."/>
            <person name="Brodie E.L."/>
            <person name="Williams K.H."/>
            <person name="Hubbard S.S."/>
            <person name="Banfield J.F."/>
        </authorList>
    </citation>
    <scope>NUCLEOTIDE SEQUENCE [LARGE SCALE GENOMIC DNA]</scope>
</reference>
<comment type="subunit">
    <text evidence="5 7">Monomer.</text>
</comment>
<dbReference type="Proteomes" id="UP000176814">
    <property type="component" value="Unassembled WGS sequence"/>
</dbReference>
<dbReference type="HAMAP" id="MF_00235">
    <property type="entry name" value="Adenylate_kinase_Adk"/>
    <property type="match status" value="1"/>
</dbReference>
<organism evidence="8 9">
    <name type="scientific">Candidatus Nomurabacteria bacterium RIFCSPLOWO2_01_FULL_40_15</name>
    <dbReference type="NCBI Taxonomy" id="1801772"/>
    <lineage>
        <taxon>Bacteria</taxon>
        <taxon>Candidatus Nomuraibacteriota</taxon>
    </lineage>
</organism>
<keyword evidence="5 7" id="KW-0067">ATP-binding</keyword>
<dbReference type="EMBL" id="MFUW01000014">
    <property type="protein sequence ID" value="OGI90372.1"/>
    <property type="molecule type" value="Genomic_DNA"/>
</dbReference>
<evidence type="ECO:0000256" key="6">
    <source>
        <dbReference type="RuleBase" id="RU003330"/>
    </source>
</evidence>
<dbReference type="InterPro" id="IPR027417">
    <property type="entry name" value="P-loop_NTPase"/>
</dbReference>
<evidence type="ECO:0000256" key="7">
    <source>
        <dbReference type="RuleBase" id="RU003331"/>
    </source>
</evidence>
<evidence type="ECO:0000256" key="4">
    <source>
        <dbReference type="ARBA" id="ARBA00022777"/>
    </source>
</evidence>
<feature type="binding site" evidence="5">
    <location>
        <position position="150"/>
    </location>
    <ligand>
        <name>AMP</name>
        <dbReference type="ChEBI" id="CHEBI:456215"/>
    </ligand>
</feature>
<keyword evidence="2 5" id="KW-0545">Nucleotide biosynthesis</keyword>
<dbReference type="CDD" id="cd01428">
    <property type="entry name" value="ADK"/>
    <property type="match status" value="1"/>
</dbReference>
<dbReference type="GO" id="GO:0005524">
    <property type="term" value="F:ATP binding"/>
    <property type="evidence" value="ECO:0007669"/>
    <property type="project" value="UniProtKB-UniRule"/>
</dbReference>
<evidence type="ECO:0000256" key="5">
    <source>
        <dbReference type="HAMAP-Rule" id="MF_00235"/>
    </source>
</evidence>
<dbReference type="Gene3D" id="3.40.50.300">
    <property type="entry name" value="P-loop containing nucleotide triphosphate hydrolases"/>
    <property type="match status" value="1"/>
</dbReference>
<dbReference type="GO" id="GO:0005737">
    <property type="term" value="C:cytoplasm"/>
    <property type="evidence" value="ECO:0007669"/>
    <property type="project" value="UniProtKB-SubCell"/>
</dbReference>
<evidence type="ECO:0000256" key="1">
    <source>
        <dbReference type="ARBA" id="ARBA00022679"/>
    </source>
</evidence>
<feature type="binding site" evidence="5">
    <location>
        <position position="45"/>
    </location>
    <ligand>
        <name>AMP</name>
        <dbReference type="ChEBI" id="CHEBI:456215"/>
    </ligand>
</feature>
<proteinExistence type="inferred from homology"/>
<dbReference type="GO" id="GO:0004017">
    <property type="term" value="F:AMP kinase activity"/>
    <property type="evidence" value="ECO:0007669"/>
    <property type="project" value="UniProtKB-UniRule"/>
</dbReference>
<keyword evidence="4 5" id="KW-0418">Kinase</keyword>
<feature type="binding site" evidence="5">
    <location>
        <position position="139"/>
    </location>
    <ligand>
        <name>AMP</name>
        <dbReference type="ChEBI" id="CHEBI:456215"/>
    </ligand>
</feature>
<comment type="pathway">
    <text evidence="5">Purine metabolism; AMP biosynthesis via salvage pathway; AMP from ADP: step 1/1.</text>
</comment>
<feature type="binding site" evidence="5">
    <location>
        <position position="137"/>
    </location>
    <ligand>
        <name>ATP</name>
        <dbReference type="ChEBI" id="CHEBI:30616"/>
    </ligand>
</feature>